<feature type="compositionally biased region" description="Low complexity" evidence="2">
    <location>
        <begin position="404"/>
        <end position="421"/>
    </location>
</feature>
<feature type="non-terminal residue" evidence="4">
    <location>
        <position position="685"/>
    </location>
</feature>
<comment type="caution">
    <text evidence="4">The sequence shown here is derived from an EMBL/GenBank/DDBJ whole genome shotgun (WGS) entry which is preliminary data.</text>
</comment>
<dbReference type="GO" id="GO:0008270">
    <property type="term" value="F:zinc ion binding"/>
    <property type="evidence" value="ECO:0007669"/>
    <property type="project" value="UniProtKB-KW"/>
</dbReference>
<reference evidence="4" key="2">
    <citation type="submission" date="2023-05" db="EMBL/GenBank/DDBJ databases">
        <authorList>
            <person name="Fouks B."/>
        </authorList>
    </citation>
    <scope>NUCLEOTIDE SEQUENCE</scope>
    <source>
        <strain evidence="4">Stay&amp;Tobe</strain>
        <tissue evidence="4">Testes</tissue>
    </source>
</reference>
<feature type="compositionally biased region" description="Polar residues" evidence="2">
    <location>
        <begin position="80"/>
        <end position="102"/>
    </location>
</feature>
<name>A0AAD7ZR53_DIPPU</name>
<feature type="domain" description="C2H2-type" evidence="3">
    <location>
        <begin position="655"/>
        <end position="682"/>
    </location>
</feature>
<keyword evidence="1" id="KW-0862">Zinc</keyword>
<feature type="compositionally biased region" description="Polar residues" evidence="2">
    <location>
        <begin position="26"/>
        <end position="45"/>
    </location>
</feature>
<feature type="compositionally biased region" description="Low complexity" evidence="2">
    <location>
        <begin position="310"/>
        <end position="320"/>
    </location>
</feature>
<feature type="region of interest" description="Disordered" evidence="2">
    <location>
        <begin position="585"/>
        <end position="653"/>
    </location>
</feature>
<dbReference type="Pfam" id="PF13912">
    <property type="entry name" value="zf-C2H2_6"/>
    <property type="match status" value="1"/>
</dbReference>
<feature type="region of interest" description="Disordered" evidence="2">
    <location>
        <begin position="1"/>
        <end position="134"/>
    </location>
</feature>
<keyword evidence="1" id="KW-0863">Zinc-finger</keyword>
<protein>
    <recommendedName>
        <fullName evidence="3">C2H2-type domain-containing protein</fullName>
    </recommendedName>
</protein>
<evidence type="ECO:0000313" key="5">
    <source>
        <dbReference type="Proteomes" id="UP001233999"/>
    </source>
</evidence>
<feature type="non-terminal residue" evidence="4">
    <location>
        <position position="1"/>
    </location>
</feature>
<feature type="region of interest" description="Disordered" evidence="2">
    <location>
        <begin position="531"/>
        <end position="568"/>
    </location>
</feature>
<reference evidence="4" key="1">
    <citation type="journal article" date="2023" name="IScience">
        <title>Live-bearing cockroach genome reveals convergent evolutionary mechanisms linked to viviparity in insects and beyond.</title>
        <authorList>
            <person name="Fouks B."/>
            <person name="Harrison M.C."/>
            <person name="Mikhailova A.A."/>
            <person name="Marchal E."/>
            <person name="English S."/>
            <person name="Carruthers M."/>
            <person name="Jennings E.C."/>
            <person name="Chiamaka E.L."/>
            <person name="Frigard R.A."/>
            <person name="Pippel M."/>
            <person name="Attardo G.M."/>
            <person name="Benoit J.B."/>
            <person name="Bornberg-Bauer E."/>
            <person name="Tobe S.S."/>
        </authorList>
    </citation>
    <scope>NUCLEOTIDE SEQUENCE</scope>
    <source>
        <strain evidence="4">Stay&amp;Tobe</strain>
    </source>
</reference>
<feature type="region of interest" description="Disordered" evidence="2">
    <location>
        <begin position="310"/>
        <end position="437"/>
    </location>
</feature>
<feature type="compositionally biased region" description="Low complexity" evidence="2">
    <location>
        <begin position="9"/>
        <end position="25"/>
    </location>
</feature>
<organism evidence="4 5">
    <name type="scientific">Diploptera punctata</name>
    <name type="common">Pacific beetle cockroach</name>
    <dbReference type="NCBI Taxonomy" id="6984"/>
    <lineage>
        <taxon>Eukaryota</taxon>
        <taxon>Metazoa</taxon>
        <taxon>Ecdysozoa</taxon>
        <taxon>Arthropoda</taxon>
        <taxon>Hexapoda</taxon>
        <taxon>Insecta</taxon>
        <taxon>Pterygota</taxon>
        <taxon>Neoptera</taxon>
        <taxon>Polyneoptera</taxon>
        <taxon>Dictyoptera</taxon>
        <taxon>Blattodea</taxon>
        <taxon>Blaberoidea</taxon>
        <taxon>Blaberidae</taxon>
        <taxon>Diplopterinae</taxon>
        <taxon>Diploptera</taxon>
    </lineage>
</organism>
<keyword evidence="5" id="KW-1185">Reference proteome</keyword>
<dbReference type="Proteomes" id="UP001233999">
    <property type="component" value="Unassembled WGS sequence"/>
</dbReference>
<accession>A0AAD7ZR53</accession>
<gene>
    <name evidence="4" type="ORF">L9F63_021029</name>
</gene>
<sequence>INMISLAEAGSPAFPTTSPAAPATGDSNSQHSLPEQTQHSSSSVGNPEDDHLTQPENEDHSSNHANEGDENALPPEAGNFNWNDVGNVTSGNADDPTSNTGNLEERDPLMIPDQPPSEPVQGNDGSGNINETNSSDSLLRGFLCDASGGDKSITVTSSSSGNALDGLGSEYISLERLGETGALSCCDVCGEQTSNLDEHRARAGHYKCGYSDCGNQIFPNLNDLATHQHVTHGGQPPPPLAPQASPQQASMPPSSQYSMSHQPPPPVQQLAQQVQRLPIPPQQLSPHQMNHHPQQPMVQQMSPQLHQLMPPQQQYPQSPVRRPPPLYRVPGSPNMPGSPSGMQYPNQSQQQQHMMSQQMYNQQSYQQSQNNYSGPTGPMTPPRPYGNMMQQIGRPRAPAQHNLQRPSVVQQQQQPRMGMQQKRPAVTGGATSSPNKQKRMDVLIPDRYDDAECHVIAMQKRTDSGPVIGNVQGASNNSARPESMIHLTDSITLSVRQPQGGNASSPSAVVGGKNKSDAKAVANILATRGITVTPAGGTGGRSTTQQNTQLQQRQSRPAPAPQSTQPAQPVTTLNLNSAISIIAQPTASSSRQQQQGNFAVPQGRGSRPHQQHQQQVERPPRPPTVDLTGDIPSSPPLLHTVQRGRGRGRPVMGRHTCQVCDKVFSTQENLTQHMALHRSPGKLPY</sequence>
<dbReference type="AlphaFoldDB" id="A0AAD7ZR53"/>
<proteinExistence type="predicted"/>
<feature type="compositionally biased region" description="Low complexity" evidence="2">
    <location>
        <begin position="541"/>
        <end position="568"/>
    </location>
</feature>
<dbReference type="SMART" id="SM00355">
    <property type="entry name" value="ZnF_C2H2"/>
    <property type="match status" value="2"/>
</dbReference>
<dbReference type="SUPFAM" id="SSF57667">
    <property type="entry name" value="beta-beta-alpha zinc fingers"/>
    <property type="match status" value="1"/>
</dbReference>
<evidence type="ECO:0000256" key="2">
    <source>
        <dbReference type="SAM" id="MobiDB-lite"/>
    </source>
</evidence>
<feature type="compositionally biased region" description="Basic and acidic residues" evidence="2">
    <location>
        <begin position="48"/>
        <end position="62"/>
    </location>
</feature>
<dbReference type="Gene3D" id="3.30.160.60">
    <property type="entry name" value="Classic Zinc Finger"/>
    <property type="match status" value="1"/>
</dbReference>
<feature type="compositionally biased region" description="Low complexity" evidence="2">
    <location>
        <begin position="242"/>
        <end position="261"/>
    </location>
</feature>
<dbReference type="InterPro" id="IPR013087">
    <property type="entry name" value="Znf_C2H2_type"/>
</dbReference>
<evidence type="ECO:0000256" key="1">
    <source>
        <dbReference type="PROSITE-ProRule" id="PRU00042"/>
    </source>
</evidence>
<feature type="region of interest" description="Disordered" evidence="2">
    <location>
        <begin position="227"/>
        <end position="273"/>
    </location>
</feature>
<dbReference type="EMBL" id="JASPKZ010007383">
    <property type="protein sequence ID" value="KAJ9584627.1"/>
    <property type="molecule type" value="Genomic_DNA"/>
</dbReference>
<feature type="compositionally biased region" description="Low complexity" evidence="2">
    <location>
        <begin position="328"/>
        <end position="372"/>
    </location>
</feature>
<dbReference type="PROSITE" id="PS00028">
    <property type="entry name" value="ZINC_FINGER_C2H2_1"/>
    <property type="match status" value="1"/>
</dbReference>
<dbReference type="InterPro" id="IPR036236">
    <property type="entry name" value="Znf_C2H2_sf"/>
</dbReference>
<evidence type="ECO:0000259" key="3">
    <source>
        <dbReference type="PROSITE" id="PS50157"/>
    </source>
</evidence>
<dbReference type="PROSITE" id="PS50157">
    <property type="entry name" value="ZINC_FINGER_C2H2_2"/>
    <property type="match status" value="1"/>
</dbReference>
<feature type="compositionally biased region" description="Polar residues" evidence="2">
    <location>
        <begin position="585"/>
        <end position="597"/>
    </location>
</feature>
<evidence type="ECO:0000313" key="4">
    <source>
        <dbReference type="EMBL" id="KAJ9584627.1"/>
    </source>
</evidence>
<keyword evidence="1" id="KW-0479">Metal-binding</keyword>